<feature type="transmembrane region" description="Helical" evidence="4">
    <location>
        <begin position="263"/>
        <end position="282"/>
    </location>
</feature>
<dbReference type="AlphaFoldDB" id="A0A1I3NR46"/>
<reference evidence="6" key="1">
    <citation type="submission" date="2016-10" db="EMBL/GenBank/DDBJ databases">
        <authorList>
            <person name="Varghese N."/>
            <person name="Submissions S."/>
        </authorList>
    </citation>
    <scope>NUCLEOTIDE SEQUENCE [LARGE SCALE GENOMIC DNA]</scope>
    <source>
        <strain evidence="6">DSM 5918</strain>
    </source>
</reference>
<feature type="transmembrane region" description="Helical" evidence="4">
    <location>
        <begin position="52"/>
        <end position="71"/>
    </location>
</feature>
<gene>
    <name evidence="5" type="ORF">SAMN04488082_101361</name>
</gene>
<proteinExistence type="predicted"/>
<dbReference type="Proteomes" id="UP000198635">
    <property type="component" value="Unassembled WGS sequence"/>
</dbReference>
<accession>A0A1I3NR46</accession>
<dbReference type="EMBL" id="FORX01000001">
    <property type="protein sequence ID" value="SFJ11652.1"/>
    <property type="molecule type" value="Genomic_DNA"/>
</dbReference>
<feature type="transmembrane region" description="Helical" evidence="4">
    <location>
        <begin position="351"/>
        <end position="374"/>
    </location>
</feature>
<dbReference type="InterPro" id="IPR011701">
    <property type="entry name" value="MFS"/>
</dbReference>
<dbReference type="RefSeq" id="WP_245750998.1">
    <property type="nucleotide sequence ID" value="NZ_FORX01000001.1"/>
</dbReference>
<feature type="transmembrane region" description="Helical" evidence="4">
    <location>
        <begin position="21"/>
        <end position="46"/>
    </location>
</feature>
<dbReference type="InterPro" id="IPR036259">
    <property type="entry name" value="MFS_trans_sf"/>
</dbReference>
<keyword evidence="2 4" id="KW-1133">Transmembrane helix</keyword>
<evidence type="ECO:0000256" key="2">
    <source>
        <dbReference type="ARBA" id="ARBA00022989"/>
    </source>
</evidence>
<evidence type="ECO:0000256" key="4">
    <source>
        <dbReference type="SAM" id="Phobius"/>
    </source>
</evidence>
<feature type="transmembrane region" description="Helical" evidence="4">
    <location>
        <begin position="233"/>
        <end position="251"/>
    </location>
</feature>
<name>A0A1I3NR46_9BACT</name>
<feature type="transmembrane region" description="Helical" evidence="4">
    <location>
        <begin position="108"/>
        <end position="134"/>
    </location>
</feature>
<evidence type="ECO:0000256" key="3">
    <source>
        <dbReference type="ARBA" id="ARBA00023136"/>
    </source>
</evidence>
<feature type="transmembrane region" description="Helical" evidence="4">
    <location>
        <begin position="83"/>
        <end position="102"/>
    </location>
</feature>
<evidence type="ECO:0000313" key="5">
    <source>
        <dbReference type="EMBL" id="SFJ11652.1"/>
    </source>
</evidence>
<sequence length="411" mass="44654">MLLRARTGNGRGQASEDGLRRTLLTLNVFAALKMTLFPMAIITLFWKDEIGLTLTEILTLQVFFSLASVIMEYPSGYVSDRLGYRWALITACVFGIIGWGWYLAAGTFWGVLVAELLLGVSYAFISGSDTALLFETLRAKDRVDLYTRCDGRMVGWAQGGEAAGALFAGLMYAHWPLLPFVAQIGIWTLALGLCLTLKEPKAESGGPVVSHLAEALRVCRFAFRESSAIRATIMNGMLLGLASFYMVWLIQPYMQECLVPVTWFGPAWAGANLVVALAAANSHRVEGKLGAAGMQALFFVLIVVAYLGLGTVTAVGGFLFYYLLTAMRGLQGPLMRSRLQALSSRANRASILSLHSLAFRTGFVITGPLVGLLADSHGLSTTFLVLAIFFALTLPMAGLNFLRHNRSHSLT</sequence>
<dbReference type="GO" id="GO:0022857">
    <property type="term" value="F:transmembrane transporter activity"/>
    <property type="evidence" value="ECO:0007669"/>
    <property type="project" value="InterPro"/>
</dbReference>
<feature type="transmembrane region" description="Helical" evidence="4">
    <location>
        <begin position="380"/>
        <end position="402"/>
    </location>
</feature>
<protein>
    <submittedName>
        <fullName evidence="5">Predicted arabinose efflux permease, MFS family</fullName>
    </submittedName>
</protein>
<keyword evidence="3 4" id="KW-0472">Membrane</keyword>
<organism evidence="5 6">
    <name type="scientific">Desulfomicrobium apsheronum</name>
    <dbReference type="NCBI Taxonomy" id="52560"/>
    <lineage>
        <taxon>Bacteria</taxon>
        <taxon>Pseudomonadati</taxon>
        <taxon>Thermodesulfobacteriota</taxon>
        <taxon>Desulfovibrionia</taxon>
        <taxon>Desulfovibrionales</taxon>
        <taxon>Desulfomicrobiaceae</taxon>
        <taxon>Desulfomicrobium</taxon>
    </lineage>
</organism>
<dbReference type="Pfam" id="PF07690">
    <property type="entry name" value="MFS_1"/>
    <property type="match status" value="1"/>
</dbReference>
<dbReference type="PANTHER" id="PTHR23530">
    <property type="entry name" value="TRANSPORT PROTEIN-RELATED"/>
    <property type="match status" value="1"/>
</dbReference>
<dbReference type="SUPFAM" id="SSF103473">
    <property type="entry name" value="MFS general substrate transporter"/>
    <property type="match status" value="1"/>
</dbReference>
<dbReference type="Gene3D" id="1.20.1250.20">
    <property type="entry name" value="MFS general substrate transporter like domains"/>
    <property type="match status" value="1"/>
</dbReference>
<evidence type="ECO:0000256" key="1">
    <source>
        <dbReference type="ARBA" id="ARBA00022692"/>
    </source>
</evidence>
<keyword evidence="6" id="KW-1185">Reference proteome</keyword>
<feature type="transmembrane region" description="Helical" evidence="4">
    <location>
        <begin position="154"/>
        <end position="174"/>
    </location>
</feature>
<dbReference type="InterPro" id="IPR053160">
    <property type="entry name" value="MFS_DHA3_Transporter"/>
</dbReference>
<keyword evidence="1 4" id="KW-0812">Transmembrane</keyword>
<dbReference type="STRING" id="52560.SAMN04488082_101361"/>
<dbReference type="PANTHER" id="PTHR23530:SF1">
    <property type="entry name" value="PERMEASE, MAJOR FACILITATOR SUPERFAMILY-RELATED"/>
    <property type="match status" value="1"/>
</dbReference>
<evidence type="ECO:0000313" key="6">
    <source>
        <dbReference type="Proteomes" id="UP000198635"/>
    </source>
</evidence>